<evidence type="ECO:0000313" key="3">
    <source>
        <dbReference type="Proteomes" id="UP000836841"/>
    </source>
</evidence>
<dbReference type="EMBL" id="OU466862">
    <property type="protein sequence ID" value="CAH2071233.1"/>
    <property type="molecule type" value="Genomic_DNA"/>
</dbReference>
<feature type="non-terminal residue" evidence="2">
    <location>
        <position position="1"/>
    </location>
</feature>
<name>A0AAU9STI5_THLAR</name>
<dbReference type="PANTHER" id="PTHR42887:SF2">
    <property type="entry name" value="OS12G0638800 PROTEIN"/>
    <property type="match status" value="1"/>
</dbReference>
<dbReference type="AlphaFoldDB" id="A0AAU9STI5"/>
<proteinExistence type="predicted"/>
<organism evidence="2 3">
    <name type="scientific">Thlaspi arvense</name>
    <name type="common">Field penny-cress</name>
    <dbReference type="NCBI Taxonomy" id="13288"/>
    <lineage>
        <taxon>Eukaryota</taxon>
        <taxon>Viridiplantae</taxon>
        <taxon>Streptophyta</taxon>
        <taxon>Embryophyta</taxon>
        <taxon>Tracheophyta</taxon>
        <taxon>Spermatophyta</taxon>
        <taxon>Magnoliopsida</taxon>
        <taxon>eudicotyledons</taxon>
        <taxon>Gunneridae</taxon>
        <taxon>Pentapetalae</taxon>
        <taxon>rosids</taxon>
        <taxon>malvids</taxon>
        <taxon>Brassicales</taxon>
        <taxon>Brassicaceae</taxon>
        <taxon>Thlaspideae</taxon>
        <taxon>Thlaspi</taxon>
    </lineage>
</organism>
<accession>A0AAU9STI5</accession>
<dbReference type="Proteomes" id="UP000836841">
    <property type="component" value="Chromosome 6"/>
</dbReference>
<dbReference type="InterPro" id="IPR004792">
    <property type="entry name" value="BaiN-like"/>
</dbReference>
<dbReference type="InterPro" id="IPR055178">
    <property type="entry name" value="RsdA/BaiN/AoA(So)-like_dom"/>
</dbReference>
<keyword evidence="3" id="KW-1185">Reference proteome</keyword>
<dbReference type="Pfam" id="PF22780">
    <property type="entry name" value="HI0933_like_1st"/>
    <property type="match status" value="1"/>
</dbReference>
<dbReference type="SUPFAM" id="SSF160996">
    <property type="entry name" value="HI0933 insert domain-like"/>
    <property type="match status" value="1"/>
</dbReference>
<gene>
    <name evidence="2" type="ORF">TAV2_LOCUS19831</name>
</gene>
<sequence length="177" mass="19761">EDKLKINVVFFQNWSHWGLSGPVILRLSPWGAPHLFSSEYKAILIVDFILDINIEAAKSTQAAKHKVSNSFPPQFGLVNKFWNYILYREGSSGDTLWASLSKSSISNLLKHCTFQVTGKGQYKDEFVTAGGVPLSEDFFEDNGEQVGSESFLCRRGKHGYNVLNVYGVTGGFNFQNA</sequence>
<evidence type="ECO:0000259" key="1">
    <source>
        <dbReference type="Pfam" id="PF22780"/>
    </source>
</evidence>
<dbReference type="PANTHER" id="PTHR42887">
    <property type="entry name" value="OS12G0638800 PROTEIN"/>
    <property type="match status" value="1"/>
</dbReference>
<reference evidence="2 3" key="1">
    <citation type="submission" date="2022-03" db="EMBL/GenBank/DDBJ databases">
        <authorList>
            <person name="Nunn A."/>
            <person name="Chopra R."/>
            <person name="Nunn A."/>
            <person name="Contreras Garrido A."/>
        </authorList>
    </citation>
    <scope>NUCLEOTIDE SEQUENCE [LARGE SCALE GENOMIC DNA]</scope>
</reference>
<evidence type="ECO:0000313" key="2">
    <source>
        <dbReference type="EMBL" id="CAH2071233.1"/>
    </source>
</evidence>
<protein>
    <recommendedName>
        <fullName evidence="1">RsdA/BaiN/AoA(So)-like insert domain-containing protein</fullName>
    </recommendedName>
</protein>
<feature type="domain" description="RsdA/BaiN/AoA(So)-like insert" evidence="1">
    <location>
        <begin position="16"/>
        <end position="127"/>
    </location>
</feature>